<dbReference type="InterPro" id="IPR000070">
    <property type="entry name" value="Pectinesterase_cat"/>
</dbReference>
<evidence type="ECO:0000256" key="5">
    <source>
        <dbReference type="ARBA" id="ARBA00022525"/>
    </source>
</evidence>
<evidence type="ECO:0000256" key="3">
    <source>
        <dbReference type="ARBA" id="ARBA00008891"/>
    </source>
</evidence>
<keyword evidence="5" id="KW-0964">Secreted</keyword>
<dbReference type="eggNOG" id="ENOG502QVK0">
    <property type="taxonomic scope" value="Eukaryota"/>
</dbReference>
<dbReference type="PROSITE" id="PS00503">
    <property type="entry name" value="PECTINESTERASE_2"/>
    <property type="match status" value="1"/>
</dbReference>
<feature type="chain" id="PRO_5005140607" description="Pectinesterase" evidence="11">
    <location>
        <begin position="23"/>
        <end position="347"/>
    </location>
</feature>
<organism evidence="13 14">
    <name type="scientific">Hyaloperonospora arabidopsidis (strain Emoy2)</name>
    <name type="common">Downy mildew agent</name>
    <name type="synonym">Peronospora arabidopsidis</name>
    <dbReference type="NCBI Taxonomy" id="559515"/>
    <lineage>
        <taxon>Eukaryota</taxon>
        <taxon>Sar</taxon>
        <taxon>Stramenopiles</taxon>
        <taxon>Oomycota</taxon>
        <taxon>Peronosporomycetes</taxon>
        <taxon>Peronosporales</taxon>
        <taxon>Peronosporaceae</taxon>
        <taxon>Hyaloperonospora</taxon>
    </lineage>
</organism>
<dbReference type="HOGENOM" id="CLU_012243_1_0_1"/>
<comment type="pathway">
    <text evidence="2 11">Glycan metabolism; pectin degradation; 2-dehydro-3-deoxy-D-gluconate from pectin: step 1/5.</text>
</comment>
<keyword evidence="14" id="KW-1185">Reference proteome</keyword>
<dbReference type="GO" id="GO:0030599">
    <property type="term" value="F:pectinesterase activity"/>
    <property type="evidence" value="ECO:0007669"/>
    <property type="project" value="UniProtKB-UniRule"/>
</dbReference>
<evidence type="ECO:0000256" key="2">
    <source>
        <dbReference type="ARBA" id="ARBA00005184"/>
    </source>
</evidence>
<sequence length="347" mass="37453">MKIFVPSAVALISIMTMIVANAITCSGPHARVEPPAGALVVDAAANPKYKNSFRTLAGAVNKLDLSSGNQQTIFILSGLYKEKVTIPFLNGPLVLQGATCDATSYAKNQVTIAQATAQKNLPNDVTNDRNALTSTVLFKSNNVKVYNLNIANTAGNVGQAVAVTVDGENYGFYGCDLRGYQDTLLTKKGKQLYAKSRITGAVDFIFGLEAAVWCERCDIESIGAGCITANGRSSNGSNSYYVFNHARVYGSKGSLVGKTFLGRPWRPYARVVFQNSELSNVVNAAGWSKWNGQSPDHVHFREFKNVGPGAAKRERAAFSQQLTQAVSINQILGDNYKTQSWVDLAYL</sequence>
<name>M4BS89_HYAAE</name>
<dbReference type="Proteomes" id="UP000011713">
    <property type="component" value="Unassembled WGS sequence"/>
</dbReference>
<evidence type="ECO:0000256" key="1">
    <source>
        <dbReference type="ARBA" id="ARBA00004613"/>
    </source>
</evidence>
<comment type="subcellular location">
    <subcellularLocation>
        <location evidence="1">Secreted</location>
    </subcellularLocation>
</comment>
<accession>M4BS89</accession>
<dbReference type="OMA" id="SAGWEQW"/>
<evidence type="ECO:0000256" key="9">
    <source>
        <dbReference type="ARBA" id="ARBA00047928"/>
    </source>
</evidence>
<dbReference type="EnsemblProtists" id="HpaT809280">
    <property type="protein sequence ID" value="HpaP809280"/>
    <property type="gene ID" value="HpaG809280"/>
</dbReference>
<evidence type="ECO:0000313" key="13">
    <source>
        <dbReference type="EnsemblProtists" id="HpaP809280"/>
    </source>
</evidence>
<feature type="domain" description="Pectinesterase catalytic" evidence="12">
    <location>
        <begin position="50"/>
        <end position="319"/>
    </location>
</feature>
<dbReference type="PANTHER" id="PTHR31321:SF57">
    <property type="entry name" value="PECTINESTERASE 53-RELATED"/>
    <property type="match status" value="1"/>
</dbReference>
<dbReference type="GO" id="GO:0045490">
    <property type="term" value="P:pectin catabolic process"/>
    <property type="evidence" value="ECO:0007669"/>
    <property type="project" value="UniProtKB-UniRule"/>
</dbReference>
<evidence type="ECO:0000256" key="6">
    <source>
        <dbReference type="ARBA" id="ARBA00022729"/>
    </source>
</evidence>
<protein>
    <recommendedName>
        <fullName evidence="4 11">Pectinesterase</fullName>
        <ecNumber evidence="4 11">3.1.1.11</ecNumber>
    </recommendedName>
</protein>
<dbReference type="UniPathway" id="UPA00545">
    <property type="reaction ID" value="UER00823"/>
</dbReference>
<dbReference type="InterPro" id="IPR033131">
    <property type="entry name" value="Pectinesterase_Asp_AS"/>
</dbReference>
<dbReference type="EMBL" id="JH598696">
    <property type="status" value="NOT_ANNOTATED_CDS"/>
    <property type="molecule type" value="Genomic_DNA"/>
</dbReference>
<evidence type="ECO:0000313" key="14">
    <source>
        <dbReference type="Proteomes" id="UP000011713"/>
    </source>
</evidence>
<dbReference type="STRING" id="559515.M4BS89"/>
<feature type="active site" evidence="10">
    <location>
        <position position="203"/>
    </location>
</feature>
<evidence type="ECO:0000259" key="12">
    <source>
        <dbReference type="Pfam" id="PF01095"/>
    </source>
</evidence>
<dbReference type="PANTHER" id="PTHR31321">
    <property type="entry name" value="ACYL-COA THIOESTER HYDROLASE YBHC-RELATED"/>
    <property type="match status" value="1"/>
</dbReference>
<keyword evidence="6 11" id="KW-0732">Signal</keyword>
<dbReference type="GO" id="GO:0005576">
    <property type="term" value="C:extracellular region"/>
    <property type="evidence" value="ECO:0007669"/>
    <property type="project" value="UniProtKB-SubCell"/>
</dbReference>
<evidence type="ECO:0000256" key="4">
    <source>
        <dbReference type="ARBA" id="ARBA00013229"/>
    </source>
</evidence>
<evidence type="ECO:0000256" key="11">
    <source>
        <dbReference type="RuleBase" id="RU000589"/>
    </source>
</evidence>
<dbReference type="InParanoid" id="M4BS89"/>
<keyword evidence="8 11" id="KW-0063">Aspartyl esterase</keyword>
<comment type="similarity">
    <text evidence="3">Belongs to the pectinesterase family.</text>
</comment>
<proteinExistence type="inferred from homology"/>
<comment type="catalytic activity">
    <reaction evidence="9 11">
        <text>[(1-&gt;4)-alpha-D-galacturonosyl methyl ester](n) + n H2O = [(1-&gt;4)-alpha-D-galacturonosyl](n) + n methanol + n H(+)</text>
        <dbReference type="Rhea" id="RHEA:22380"/>
        <dbReference type="Rhea" id="RHEA-COMP:14570"/>
        <dbReference type="Rhea" id="RHEA-COMP:14573"/>
        <dbReference type="ChEBI" id="CHEBI:15377"/>
        <dbReference type="ChEBI" id="CHEBI:15378"/>
        <dbReference type="ChEBI" id="CHEBI:17790"/>
        <dbReference type="ChEBI" id="CHEBI:140522"/>
        <dbReference type="ChEBI" id="CHEBI:140523"/>
        <dbReference type="EC" id="3.1.1.11"/>
    </reaction>
</comment>
<feature type="signal peptide" evidence="11">
    <location>
        <begin position="1"/>
        <end position="22"/>
    </location>
</feature>
<evidence type="ECO:0000256" key="8">
    <source>
        <dbReference type="ARBA" id="ARBA00023085"/>
    </source>
</evidence>
<evidence type="ECO:0000256" key="10">
    <source>
        <dbReference type="PROSITE-ProRule" id="PRU10040"/>
    </source>
</evidence>
<dbReference type="AlphaFoldDB" id="M4BS89"/>
<dbReference type="FunFam" id="2.160.20.10:FF:000014">
    <property type="entry name" value="Pectinesterase"/>
    <property type="match status" value="1"/>
</dbReference>
<dbReference type="GO" id="GO:0042545">
    <property type="term" value="P:cell wall modification"/>
    <property type="evidence" value="ECO:0007669"/>
    <property type="project" value="UniProtKB-UniRule"/>
</dbReference>
<dbReference type="InterPro" id="IPR012334">
    <property type="entry name" value="Pectin_lyas_fold"/>
</dbReference>
<reference evidence="14" key="1">
    <citation type="journal article" date="2010" name="Science">
        <title>Signatures of adaptation to obligate biotrophy in the Hyaloperonospora arabidopsidis genome.</title>
        <authorList>
            <person name="Baxter L."/>
            <person name="Tripathy S."/>
            <person name="Ishaque N."/>
            <person name="Boot N."/>
            <person name="Cabral A."/>
            <person name="Kemen E."/>
            <person name="Thines M."/>
            <person name="Ah-Fong A."/>
            <person name="Anderson R."/>
            <person name="Badejoko W."/>
            <person name="Bittner-Eddy P."/>
            <person name="Boore J.L."/>
            <person name="Chibucos M.C."/>
            <person name="Coates M."/>
            <person name="Dehal P."/>
            <person name="Delehaunty K."/>
            <person name="Dong S."/>
            <person name="Downton P."/>
            <person name="Dumas B."/>
            <person name="Fabro G."/>
            <person name="Fronick C."/>
            <person name="Fuerstenberg S.I."/>
            <person name="Fulton L."/>
            <person name="Gaulin E."/>
            <person name="Govers F."/>
            <person name="Hughes L."/>
            <person name="Humphray S."/>
            <person name="Jiang R.H."/>
            <person name="Judelson H."/>
            <person name="Kamoun S."/>
            <person name="Kyung K."/>
            <person name="Meijer H."/>
            <person name="Minx P."/>
            <person name="Morris P."/>
            <person name="Nelson J."/>
            <person name="Phuntumart V."/>
            <person name="Qutob D."/>
            <person name="Rehmany A."/>
            <person name="Rougon-Cardoso A."/>
            <person name="Ryden P."/>
            <person name="Torto-Alalibo T."/>
            <person name="Studholme D."/>
            <person name="Wang Y."/>
            <person name="Win J."/>
            <person name="Wood J."/>
            <person name="Clifton S.W."/>
            <person name="Rogers J."/>
            <person name="Van den Ackerveken G."/>
            <person name="Jones J.D."/>
            <person name="McDowell J.M."/>
            <person name="Beynon J."/>
            <person name="Tyler B.M."/>
        </authorList>
    </citation>
    <scope>NUCLEOTIDE SEQUENCE [LARGE SCALE GENOMIC DNA]</scope>
    <source>
        <strain evidence="14">Emoy2</strain>
    </source>
</reference>
<evidence type="ECO:0000256" key="7">
    <source>
        <dbReference type="ARBA" id="ARBA00022801"/>
    </source>
</evidence>
<dbReference type="Gene3D" id="2.160.20.10">
    <property type="entry name" value="Single-stranded right-handed beta-helix, Pectin lyase-like"/>
    <property type="match status" value="1"/>
</dbReference>
<dbReference type="VEuPathDB" id="FungiDB:HpaG809280"/>
<reference evidence="13" key="2">
    <citation type="submission" date="2015-06" db="UniProtKB">
        <authorList>
            <consortium name="EnsemblProtists"/>
        </authorList>
    </citation>
    <scope>IDENTIFICATION</scope>
    <source>
        <strain evidence="13">Emoy2</strain>
    </source>
</reference>
<dbReference type="Pfam" id="PF01095">
    <property type="entry name" value="Pectinesterase"/>
    <property type="match status" value="1"/>
</dbReference>
<dbReference type="EC" id="3.1.1.11" evidence="4 11"/>
<dbReference type="InterPro" id="IPR011050">
    <property type="entry name" value="Pectin_lyase_fold/virulence"/>
</dbReference>
<keyword evidence="7 11" id="KW-0378">Hydrolase</keyword>
<dbReference type="SUPFAM" id="SSF51126">
    <property type="entry name" value="Pectin lyase-like"/>
    <property type="match status" value="1"/>
</dbReference>